<feature type="transmembrane region" description="Helical" evidence="7">
    <location>
        <begin position="91"/>
        <end position="109"/>
    </location>
</feature>
<evidence type="ECO:0000313" key="9">
    <source>
        <dbReference type="EMBL" id="RDW90561.1"/>
    </source>
</evidence>
<feature type="region of interest" description="Disordered" evidence="6">
    <location>
        <begin position="288"/>
        <end position="314"/>
    </location>
</feature>
<feature type="transmembrane region" description="Helical" evidence="7">
    <location>
        <begin position="164"/>
        <end position="188"/>
    </location>
</feature>
<reference evidence="9 10" key="1">
    <citation type="journal article" date="2018" name="IMA Fungus">
        <title>IMA Genome-F 9: Draft genome sequence of Annulohypoxylon stygium, Aspergillus mulundensis, Berkeleyomyces basicola (syn. Thielaviopsis basicola), Ceratocystis smalleyi, two Cercospora beticola strains, Coleophoma cylindrospora, Fusarium fracticaudum, Phialophora cf. hyalina, and Morchella septimelata.</title>
        <authorList>
            <person name="Wingfield B.D."/>
            <person name="Bills G.F."/>
            <person name="Dong Y."/>
            <person name="Huang W."/>
            <person name="Nel W.J."/>
            <person name="Swalarsk-Parry B.S."/>
            <person name="Vaghefi N."/>
            <person name="Wilken P.M."/>
            <person name="An Z."/>
            <person name="de Beer Z.W."/>
            <person name="De Vos L."/>
            <person name="Chen L."/>
            <person name="Duong T.A."/>
            <person name="Gao Y."/>
            <person name="Hammerbacher A."/>
            <person name="Kikkert J.R."/>
            <person name="Li Y."/>
            <person name="Li H."/>
            <person name="Li K."/>
            <person name="Li Q."/>
            <person name="Liu X."/>
            <person name="Ma X."/>
            <person name="Naidoo K."/>
            <person name="Pethybridge S.J."/>
            <person name="Sun J."/>
            <person name="Steenkamp E.T."/>
            <person name="van der Nest M.A."/>
            <person name="van Wyk S."/>
            <person name="Wingfield M.J."/>
            <person name="Xiong C."/>
            <person name="Yue Q."/>
            <person name="Zhang X."/>
        </authorList>
    </citation>
    <scope>NUCLEOTIDE SEQUENCE [LARGE SCALE GENOMIC DNA]</scope>
    <source>
        <strain evidence="9 10">DSM 5745</strain>
    </source>
</reference>
<feature type="transmembrane region" description="Helical" evidence="7">
    <location>
        <begin position="43"/>
        <end position="63"/>
    </location>
</feature>
<keyword evidence="4 7" id="KW-0472">Membrane</keyword>
<feature type="transmembrane region" description="Helical" evidence="7">
    <location>
        <begin position="12"/>
        <end position="31"/>
    </location>
</feature>
<evidence type="ECO:0000256" key="5">
    <source>
        <dbReference type="ARBA" id="ARBA00038359"/>
    </source>
</evidence>
<keyword evidence="10" id="KW-1185">Reference proteome</keyword>
<protein>
    <recommendedName>
        <fullName evidence="8">Rhodopsin domain-containing protein</fullName>
    </recommendedName>
</protein>
<dbReference type="GO" id="GO:0016020">
    <property type="term" value="C:membrane"/>
    <property type="evidence" value="ECO:0007669"/>
    <property type="project" value="UniProtKB-SubCell"/>
</dbReference>
<feature type="transmembrane region" description="Helical" evidence="7">
    <location>
        <begin position="121"/>
        <end position="144"/>
    </location>
</feature>
<dbReference type="GeneID" id="38112706"/>
<dbReference type="InterPro" id="IPR049326">
    <property type="entry name" value="Rhodopsin_dom_fungi"/>
</dbReference>
<dbReference type="PANTHER" id="PTHR33048:SF108">
    <property type="entry name" value="INTEGRAL MEMBRANE PROTEIN"/>
    <property type="match status" value="1"/>
</dbReference>
<evidence type="ECO:0000256" key="3">
    <source>
        <dbReference type="ARBA" id="ARBA00022989"/>
    </source>
</evidence>
<comment type="subcellular location">
    <subcellularLocation>
        <location evidence="1">Membrane</location>
        <topology evidence="1">Multi-pass membrane protein</topology>
    </subcellularLocation>
</comment>
<dbReference type="AlphaFoldDB" id="A0A3D8SWL7"/>
<feature type="domain" description="Rhodopsin" evidence="8">
    <location>
        <begin position="27"/>
        <end position="264"/>
    </location>
</feature>
<dbReference type="Pfam" id="PF20684">
    <property type="entry name" value="Fung_rhodopsin"/>
    <property type="match status" value="1"/>
</dbReference>
<dbReference type="OrthoDB" id="5329176at2759"/>
<evidence type="ECO:0000313" key="10">
    <source>
        <dbReference type="Proteomes" id="UP000256690"/>
    </source>
</evidence>
<gene>
    <name evidence="9" type="ORF">DSM5745_02336</name>
</gene>
<organism evidence="9 10">
    <name type="scientific">Aspergillus mulundensis</name>
    <dbReference type="NCBI Taxonomy" id="1810919"/>
    <lineage>
        <taxon>Eukaryota</taxon>
        <taxon>Fungi</taxon>
        <taxon>Dikarya</taxon>
        <taxon>Ascomycota</taxon>
        <taxon>Pezizomycotina</taxon>
        <taxon>Eurotiomycetes</taxon>
        <taxon>Eurotiomycetidae</taxon>
        <taxon>Eurotiales</taxon>
        <taxon>Aspergillaceae</taxon>
        <taxon>Aspergillus</taxon>
        <taxon>Aspergillus subgen. Nidulantes</taxon>
    </lineage>
</organism>
<accession>A0A3D8SWL7</accession>
<evidence type="ECO:0000259" key="8">
    <source>
        <dbReference type="Pfam" id="PF20684"/>
    </source>
</evidence>
<dbReference type="InterPro" id="IPR052337">
    <property type="entry name" value="SAT4-like"/>
</dbReference>
<keyword evidence="3 7" id="KW-1133">Transmembrane helix</keyword>
<dbReference type="PANTHER" id="PTHR33048">
    <property type="entry name" value="PTH11-LIKE INTEGRAL MEMBRANE PROTEIN (AFU_ORTHOLOGUE AFUA_5G11245)"/>
    <property type="match status" value="1"/>
</dbReference>
<dbReference type="RefSeq" id="XP_026607515.1">
    <property type="nucleotide sequence ID" value="XM_026744352.1"/>
</dbReference>
<evidence type="ECO:0000256" key="6">
    <source>
        <dbReference type="SAM" id="MobiDB-lite"/>
    </source>
</evidence>
<comment type="caution">
    <text evidence="9">The sequence shown here is derived from an EMBL/GenBank/DDBJ whole genome shotgun (WGS) entry which is preliminary data.</text>
</comment>
<dbReference type="EMBL" id="PVWQ01000002">
    <property type="protein sequence ID" value="RDW90561.1"/>
    <property type="molecule type" value="Genomic_DNA"/>
</dbReference>
<dbReference type="Proteomes" id="UP000256690">
    <property type="component" value="Unassembled WGS sequence"/>
</dbReference>
<name>A0A3D8SWL7_9EURO</name>
<evidence type="ECO:0000256" key="7">
    <source>
        <dbReference type="SAM" id="Phobius"/>
    </source>
</evidence>
<proteinExistence type="inferred from homology"/>
<feature type="transmembrane region" description="Helical" evidence="7">
    <location>
        <begin position="234"/>
        <end position="256"/>
    </location>
</feature>
<evidence type="ECO:0000256" key="2">
    <source>
        <dbReference type="ARBA" id="ARBA00022692"/>
    </source>
</evidence>
<feature type="transmembrane region" description="Helical" evidence="7">
    <location>
        <begin position="200"/>
        <end position="222"/>
    </location>
</feature>
<comment type="similarity">
    <text evidence="5">Belongs to the SAT4 family.</text>
</comment>
<keyword evidence="2 7" id="KW-0812">Transmembrane</keyword>
<evidence type="ECO:0000256" key="1">
    <source>
        <dbReference type="ARBA" id="ARBA00004141"/>
    </source>
</evidence>
<evidence type="ECO:0000256" key="4">
    <source>
        <dbReference type="ARBA" id="ARBA00023136"/>
    </source>
</evidence>
<sequence>MAVDNLRPLAYAVITIAFALGTASIFLRLYCRWRLRTFGLDDAAAIFLFCVNNVQQAILYIFLHHGCGLPADRAPAGILTNIRKFLFVEEVFYMFVHFVLKQTFLLFYLRLSPSRRFQCAVYTTMAICVIFLTAEWLLAFLQARPLAAYFHPENYPNAKRLSEYVVQMVPTALNAFSDVIILILPVPTVLNLQMSPRRKIAVLGIICFGSLSVVTALCRFVVQKQLISEPDTSYIMGRMVIVAGIEIQIAVVAVNLPALRSLFTKVLGSSHEASGSYPYNNQKGVHRLSSLKSHSKGPGVRKGLRRSEPRDGVLGATLTGSEEELMRQQGGSASHIHVITNVDVTSHEAVDEDCRGDIGLPSTEKNKHVH</sequence>